<dbReference type="SUPFAM" id="SSF48264">
    <property type="entry name" value="Cytochrome P450"/>
    <property type="match status" value="1"/>
</dbReference>
<organism evidence="2 3">
    <name type="scientific">Allokutzneria oryzae</name>
    <dbReference type="NCBI Taxonomy" id="1378989"/>
    <lineage>
        <taxon>Bacteria</taxon>
        <taxon>Bacillati</taxon>
        <taxon>Actinomycetota</taxon>
        <taxon>Actinomycetes</taxon>
        <taxon>Pseudonocardiales</taxon>
        <taxon>Pseudonocardiaceae</taxon>
        <taxon>Allokutzneria</taxon>
    </lineage>
</organism>
<proteinExistence type="inferred from homology"/>
<evidence type="ECO:0000313" key="2">
    <source>
        <dbReference type="EMBL" id="MFB9903572.1"/>
    </source>
</evidence>
<dbReference type="EMBL" id="JBHLZU010000005">
    <property type="protein sequence ID" value="MFB9903572.1"/>
    <property type="molecule type" value="Genomic_DNA"/>
</dbReference>
<name>A0ABV5ZRR3_9PSEU</name>
<dbReference type="Proteomes" id="UP001589693">
    <property type="component" value="Unassembled WGS sequence"/>
</dbReference>
<evidence type="ECO:0000313" key="3">
    <source>
        <dbReference type="Proteomes" id="UP001589693"/>
    </source>
</evidence>
<keyword evidence="3" id="KW-1185">Reference proteome</keyword>
<sequence length="249" mass="25831">MLVLATYDQVSAALADRDLIVPPTPAATTGVGWLRSAVPRFSSGATHARRRGLVEAPLRALVPDTLRRRARALADRPDTAAVEVLAEALGVAVDPAVVVAAARAYLPPVEPTPADDAAVASLVAALGGTWDEATAARACLLVQACASTAGLIRNALPYKDSGVPEAVLAETLRHSPPVRVLRRQAPDGTLTELDLAAANRDPAVFPDPDTFDVHRVGNHRHLSFGVGLRPCPGDNHALAIAAGVLEGSS</sequence>
<dbReference type="Gene3D" id="1.10.630.10">
    <property type="entry name" value="Cytochrome P450"/>
    <property type="match status" value="1"/>
</dbReference>
<dbReference type="PANTHER" id="PTHR46696">
    <property type="entry name" value="P450, PUTATIVE (EUROFUNG)-RELATED"/>
    <property type="match status" value="1"/>
</dbReference>
<dbReference type="Pfam" id="PF00067">
    <property type="entry name" value="p450"/>
    <property type="match status" value="1"/>
</dbReference>
<dbReference type="PANTHER" id="PTHR46696:SF3">
    <property type="entry name" value="PULCHERRIMINIC ACID SYNTHASE"/>
    <property type="match status" value="1"/>
</dbReference>
<accession>A0ABV5ZRR3</accession>
<gene>
    <name evidence="2" type="ORF">ACFFQA_06445</name>
</gene>
<dbReference type="InterPro" id="IPR001128">
    <property type="entry name" value="Cyt_P450"/>
</dbReference>
<comment type="similarity">
    <text evidence="1">Belongs to the cytochrome P450 family.</text>
</comment>
<protein>
    <submittedName>
        <fullName evidence="2">Cytochrome P450</fullName>
    </submittedName>
</protein>
<dbReference type="InterPro" id="IPR036396">
    <property type="entry name" value="Cyt_P450_sf"/>
</dbReference>
<comment type="caution">
    <text evidence="2">The sequence shown here is derived from an EMBL/GenBank/DDBJ whole genome shotgun (WGS) entry which is preliminary data.</text>
</comment>
<reference evidence="2 3" key="1">
    <citation type="submission" date="2024-09" db="EMBL/GenBank/DDBJ databases">
        <authorList>
            <person name="Sun Q."/>
            <person name="Mori K."/>
        </authorList>
    </citation>
    <scope>NUCLEOTIDE SEQUENCE [LARGE SCALE GENOMIC DNA]</scope>
    <source>
        <strain evidence="2 3">TBRC 7907</strain>
    </source>
</reference>
<evidence type="ECO:0000256" key="1">
    <source>
        <dbReference type="ARBA" id="ARBA00010617"/>
    </source>
</evidence>
<dbReference type="RefSeq" id="WP_377850713.1">
    <property type="nucleotide sequence ID" value="NZ_JBHLZU010000005.1"/>
</dbReference>